<organism evidence="1 2">
    <name type="scientific">Nitrosomonas communis</name>
    <dbReference type="NCBI Taxonomy" id="44574"/>
    <lineage>
        <taxon>Bacteria</taxon>
        <taxon>Pseudomonadati</taxon>
        <taxon>Pseudomonadota</taxon>
        <taxon>Betaproteobacteria</taxon>
        <taxon>Nitrosomonadales</taxon>
        <taxon>Nitrosomonadaceae</taxon>
        <taxon>Nitrosomonas</taxon>
    </lineage>
</organism>
<name>A0A1H2RBP0_9PROT</name>
<gene>
    <name evidence="1" type="ORF">SAMN05421882_100447</name>
</gene>
<proteinExistence type="predicted"/>
<evidence type="ECO:0000313" key="2">
    <source>
        <dbReference type="Proteomes" id="UP000183454"/>
    </source>
</evidence>
<dbReference type="AlphaFoldDB" id="A0A1H2RBP0"/>
<dbReference type="EMBL" id="FNNH01000004">
    <property type="protein sequence ID" value="SDW16560.1"/>
    <property type="molecule type" value="Genomic_DNA"/>
</dbReference>
<sequence>MSGILIKLRKKKEIPQSILNKFRNKYQSIKDIEAKNGLNINLSLAISLIEKLRHVIVHKGGKVSNKDNFIKLTLENCGLSNNGKNKQEHIDFINQYFGSGEYENLITLLEIRIREDLPIKIERDVLSILIGYLIGYAFLIIEMTYNQCRSECT</sequence>
<dbReference type="RefSeq" id="WP_074665186.1">
    <property type="nucleotide sequence ID" value="NZ_FNNH01000004.1"/>
</dbReference>
<evidence type="ECO:0000313" key="1">
    <source>
        <dbReference type="EMBL" id="SDW16560.1"/>
    </source>
</evidence>
<dbReference type="Proteomes" id="UP000183454">
    <property type="component" value="Unassembled WGS sequence"/>
</dbReference>
<accession>A0A1H2RBP0</accession>
<protein>
    <submittedName>
        <fullName evidence="1">Uncharacterized protein</fullName>
    </submittedName>
</protein>
<reference evidence="1 2" key="1">
    <citation type="submission" date="2016-10" db="EMBL/GenBank/DDBJ databases">
        <authorList>
            <person name="de Groot N.N."/>
        </authorList>
    </citation>
    <scope>NUCLEOTIDE SEQUENCE [LARGE SCALE GENOMIC DNA]</scope>
    <source>
        <strain evidence="1 2">Nm110</strain>
    </source>
</reference>